<dbReference type="PANTHER" id="PTHR41532">
    <property type="entry name" value="FIXS PROTEIN"/>
    <property type="match status" value="1"/>
</dbReference>
<gene>
    <name evidence="2" type="primary">ccoS</name>
    <name evidence="2" type="ORF">GCM10011361_12550</name>
</gene>
<dbReference type="RefSeq" id="WP_188369827.1">
    <property type="nucleotide sequence ID" value="NZ_BMFH01000001.1"/>
</dbReference>
<organism evidence="2 3">
    <name type="scientific">Muriicola marianensis</name>
    <dbReference type="NCBI Taxonomy" id="1324801"/>
    <lineage>
        <taxon>Bacteria</taxon>
        <taxon>Pseudomonadati</taxon>
        <taxon>Bacteroidota</taxon>
        <taxon>Flavobacteriia</taxon>
        <taxon>Flavobacteriales</taxon>
        <taxon>Flavobacteriaceae</taxon>
        <taxon>Muriicola</taxon>
    </lineage>
</organism>
<dbReference type="PANTHER" id="PTHR41532:SF1">
    <property type="entry name" value="FIXS PROTEIN"/>
    <property type="match status" value="1"/>
</dbReference>
<accession>A0ABQ1QUR2</accession>
<protein>
    <submittedName>
        <fullName evidence="2">Cytochrome oxidase maturation protein Cbb3</fullName>
    </submittedName>
</protein>
<evidence type="ECO:0000313" key="2">
    <source>
        <dbReference type="EMBL" id="GGD47269.1"/>
    </source>
</evidence>
<comment type="caution">
    <text evidence="2">The sequence shown here is derived from an EMBL/GenBank/DDBJ whole genome shotgun (WGS) entry which is preliminary data.</text>
</comment>
<dbReference type="NCBIfam" id="TIGR00847">
    <property type="entry name" value="ccoS"/>
    <property type="match status" value="1"/>
</dbReference>
<evidence type="ECO:0000256" key="1">
    <source>
        <dbReference type="SAM" id="Phobius"/>
    </source>
</evidence>
<reference evidence="3" key="1">
    <citation type="journal article" date="2019" name="Int. J. Syst. Evol. Microbiol.">
        <title>The Global Catalogue of Microorganisms (GCM) 10K type strain sequencing project: providing services to taxonomists for standard genome sequencing and annotation.</title>
        <authorList>
            <consortium name="The Broad Institute Genomics Platform"/>
            <consortium name="The Broad Institute Genome Sequencing Center for Infectious Disease"/>
            <person name="Wu L."/>
            <person name="Ma J."/>
        </authorList>
    </citation>
    <scope>NUCLEOTIDE SEQUENCE [LARGE SCALE GENOMIC DNA]</scope>
    <source>
        <strain evidence="3">CGMCC 1.12606</strain>
    </source>
</reference>
<sequence length="71" mass="8073">MSVIYVLLTISIVVAILFFIAFIHSVRSGQYEDSYTPSVRMLFEDELLKTDDSKDPTALETQKTNSKSKQL</sequence>
<dbReference type="Pfam" id="PF03597">
    <property type="entry name" value="FixS"/>
    <property type="match status" value="1"/>
</dbReference>
<proteinExistence type="predicted"/>
<dbReference type="Proteomes" id="UP000625780">
    <property type="component" value="Unassembled WGS sequence"/>
</dbReference>
<feature type="transmembrane region" description="Helical" evidence="1">
    <location>
        <begin position="6"/>
        <end position="26"/>
    </location>
</feature>
<name>A0ABQ1QUR2_9FLAO</name>
<dbReference type="EMBL" id="BMFH01000001">
    <property type="protein sequence ID" value="GGD47269.1"/>
    <property type="molecule type" value="Genomic_DNA"/>
</dbReference>
<keyword evidence="1" id="KW-0812">Transmembrane</keyword>
<evidence type="ECO:0000313" key="3">
    <source>
        <dbReference type="Proteomes" id="UP000625780"/>
    </source>
</evidence>
<keyword evidence="1" id="KW-1133">Transmembrane helix</keyword>
<dbReference type="InterPro" id="IPR004714">
    <property type="entry name" value="Cyt_oxidase_maturation_cbb3"/>
</dbReference>
<keyword evidence="1" id="KW-0472">Membrane</keyword>
<keyword evidence="3" id="KW-1185">Reference proteome</keyword>